<evidence type="ECO:0000259" key="1">
    <source>
        <dbReference type="Pfam" id="PF25816"/>
    </source>
</evidence>
<name>A0A2N3R8Q3_9BIFI</name>
<dbReference type="InterPro" id="IPR057929">
    <property type="entry name" value="RamC_N"/>
</dbReference>
<sequence>MIGEAVYMRATHPGSPFFVDSRSLMAHAEESWDPEPDCPIGWASNKSVVWTYMQPTACIMRTHGWKIHVTASLDNAQSVLEKVSKICISEHVMFKYLRDKQQYRSSNTKYAGRSSSGKFITIYPFSDEHLERLTLKLEEAIGGEPGPYILSDLRYNNGPIFFRYGAFVSIEMSDAEGEKISLIPDADGVLKEDICTSYSDTSNVLCW</sequence>
<evidence type="ECO:0000313" key="3">
    <source>
        <dbReference type="Proteomes" id="UP000233731"/>
    </source>
</evidence>
<organism evidence="2 3">
    <name type="scientific">Bifidobacterium asteroides</name>
    <dbReference type="NCBI Taxonomy" id="1684"/>
    <lineage>
        <taxon>Bacteria</taxon>
        <taxon>Bacillati</taxon>
        <taxon>Actinomycetota</taxon>
        <taxon>Actinomycetes</taxon>
        <taxon>Bifidobacteriales</taxon>
        <taxon>Bifidobacteriaceae</taxon>
        <taxon>Bifidobacterium</taxon>
    </lineage>
</organism>
<feature type="domain" description="RamC N-terminal" evidence="1">
    <location>
        <begin position="37"/>
        <end position="194"/>
    </location>
</feature>
<dbReference type="Pfam" id="PF25816">
    <property type="entry name" value="RamC_N"/>
    <property type="match status" value="1"/>
</dbReference>
<comment type="caution">
    <text evidence="2">The sequence shown here is derived from an EMBL/GenBank/DDBJ whole genome shotgun (WGS) entry which is preliminary data.</text>
</comment>
<reference evidence="2 3" key="1">
    <citation type="submission" date="2017-10" db="EMBL/GenBank/DDBJ databases">
        <title>Bifidobacterium genomics.</title>
        <authorList>
            <person name="Lugli G.A."/>
            <person name="Milani C."/>
            <person name="Mancabelli L."/>
        </authorList>
    </citation>
    <scope>NUCLEOTIDE SEQUENCE [LARGE SCALE GENOMIC DNA]</scope>
    <source>
        <strain evidence="2 3">1460B</strain>
    </source>
</reference>
<gene>
    <name evidence="2" type="ORF">CQR44_1640</name>
</gene>
<protein>
    <submittedName>
        <fullName evidence="2">Lanthionine synthetase</fullName>
    </submittedName>
</protein>
<dbReference type="Proteomes" id="UP000233731">
    <property type="component" value="Unassembled WGS sequence"/>
</dbReference>
<evidence type="ECO:0000313" key="2">
    <source>
        <dbReference type="EMBL" id="PKV07879.1"/>
    </source>
</evidence>
<dbReference type="EMBL" id="PCHJ01000023">
    <property type="protein sequence ID" value="PKV07879.1"/>
    <property type="molecule type" value="Genomic_DNA"/>
</dbReference>
<dbReference type="AlphaFoldDB" id="A0A2N3R8Q3"/>
<proteinExistence type="predicted"/>
<accession>A0A2N3R8Q3</accession>